<proteinExistence type="predicted"/>
<dbReference type="RefSeq" id="WP_091665935.1">
    <property type="nucleotide sequence ID" value="NZ_LT594323.1"/>
</dbReference>
<organism evidence="2 3">
    <name type="scientific">Micromonospora auratinigra</name>
    <dbReference type="NCBI Taxonomy" id="261654"/>
    <lineage>
        <taxon>Bacteria</taxon>
        <taxon>Bacillati</taxon>
        <taxon>Actinomycetota</taxon>
        <taxon>Actinomycetes</taxon>
        <taxon>Micromonosporales</taxon>
        <taxon>Micromonosporaceae</taxon>
        <taxon>Micromonospora</taxon>
    </lineage>
</organism>
<protein>
    <submittedName>
        <fullName evidence="2">Uncharacterized protein</fullName>
    </submittedName>
</protein>
<dbReference type="OrthoDB" id="3390616at2"/>
<evidence type="ECO:0000313" key="3">
    <source>
        <dbReference type="Proteomes" id="UP000199385"/>
    </source>
</evidence>
<gene>
    <name evidence="2" type="ORF">GA0070611_3724</name>
</gene>
<dbReference type="STRING" id="261654.GA0070611_3724"/>
<dbReference type="PATRIC" id="fig|261654.4.peg.3784"/>
<sequence length="159" mass="16008">MRAFDRLTAVVVALAFVLIGLGTPVRGENPEAGAVVTAAHRSIVHDGPSVLPPGGRSVDVPVTTPGRPTPPSGDPRAAGVRRTPTGAPSERWTALSEGPGGDHRAGVVTNDGPDDLLLALPVRVGGASTSVVAPTGYRQPAVPLPTHGSRPGRAPPVPA</sequence>
<keyword evidence="3" id="KW-1185">Reference proteome</keyword>
<evidence type="ECO:0000313" key="2">
    <source>
        <dbReference type="EMBL" id="SBT47426.1"/>
    </source>
</evidence>
<accession>A0A1A8ZU39</accession>
<feature type="region of interest" description="Disordered" evidence="1">
    <location>
        <begin position="131"/>
        <end position="159"/>
    </location>
</feature>
<dbReference type="EMBL" id="LT594323">
    <property type="protein sequence ID" value="SBT47426.1"/>
    <property type="molecule type" value="Genomic_DNA"/>
</dbReference>
<dbReference type="AlphaFoldDB" id="A0A1A8ZU39"/>
<feature type="region of interest" description="Disordered" evidence="1">
    <location>
        <begin position="46"/>
        <end position="111"/>
    </location>
</feature>
<name>A0A1A8ZU39_9ACTN</name>
<dbReference type="Proteomes" id="UP000199385">
    <property type="component" value="Chromosome I"/>
</dbReference>
<evidence type="ECO:0000256" key="1">
    <source>
        <dbReference type="SAM" id="MobiDB-lite"/>
    </source>
</evidence>
<reference evidence="3" key="1">
    <citation type="submission" date="2016-06" db="EMBL/GenBank/DDBJ databases">
        <authorList>
            <person name="Varghese N."/>
            <person name="Submissions Spin"/>
        </authorList>
    </citation>
    <scope>NUCLEOTIDE SEQUENCE [LARGE SCALE GENOMIC DNA]</scope>
    <source>
        <strain evidence="3">DSM 44815</strain>
    </source>
</reference>